<feature type="region of interest" description="Disordered" evidence="2">
    <location>
        <begin position="151"/>
        <end position="291"/>
    </location>
</feature>
<feature type="compositionally biased region" description="Polar residues" evidence="2">
    <location>
        <begin position="273"/>
        <end position="291"/>
    </location>
</feature>
<accession>A0A367JTS6</accession>
<feature type="region of interest" description="Disordered" evidence="2">
    <location>
        <begin position="346"/>
        <end position="397"/>
    </location>
</feature>
<reference evidence="3 4" key="1">
    <citation type="journal article" date="2018" name="G3 (Bethesda)">
        <title>Phylogenetic and Phylogenomic Definition of Rhizopus Species.</title>
        <authorList>
            <person name="Gryganskyi A.P."/>
            <person name="Golan J."/>
            <person name="Dolatabadi S."/>
            <person name="Mondo S."/>
            <person name="Robb S."/>
            <person name="Idnurm A."/>
            <person name="Muszewska A."/>
            <person name="Steczkiewicz K."/>
            <person name="Masonjones S."/>
            <person name="Liao H.L."/>
            <person name="Gajdeczka M.T."/>
            <person name="Anike F."/>
            <person name="Vuek A."/>
            <person name="Anishchenko I.M."/>
            <person name="Voigt K."/>
            <person name="de Hoog G.S."/>
            <person name="Smith M.E."/>
            <person name="Heitman J."/>
            <person name="Vilgalys R."/>
            <person name="Stajich J.E."/>
        </authorList>
    </citation>
    <scope>NUCLEOTIDE SEQUENCE [LARGE SCALE GENOMIC DNA]</scope>
    <source>
        <strain evidence="3 4">CBS 357.93</strain>
    </source>
</reference>
<feature type="coiled-coil region" evidence="1">
    <location>
        <begin position="619"/>
        <end position="657"/>
    </location>
</feature>
<evidence type="ECO:0000256" key="2">
    <source>
        <dbReference type="SAM" id="MobiDB-lite"/>
    </source>
</evidence>
<proteinExistence type="predicted"/>
<feature type="compositionally biased region" description="Polar residues" evidence="2">
    <location>
        <begin position="346"/>
        <end position="368"/>
    </location>
</feature>
<comment type="caution">
    <text evidence="3">The sequence shown here is derived from an EMBL/GenBank/DDBJ whole genome shotgun (WGS) entry which is preliminary data.</text>
</comment>
<feature type="coiled-coil region" evidence="1">
    <location>
        <begin position="27"/>
        <end position="61"/>
    </location>
</feature>
<dbReference type="OrthoDB" id="2285798at2759"/>
<feature type="non-terminal residue" evidence="3">
    <location>
        <position position="1"/>
    </location>
</feature>
<gene>
    <name evidence="3" type="ORF">CU097_000914</name>
</gene>
<dbReference type="STRING" id="86630.A0A367JTS6"/>
<feature type="compositionally biased region" description="Low complexity" evidence="2">
    <location>
        <begin position="204"/>
        <end position="215"/>
    </location>
</feature>
<feature type="compositionally biased region" description="Polar residues" evidence="2">
    <location>
        <begin position="422"/>
        <end position="435"/>
    </location>
</feature>
<dbReference type="Proteomes" id="UP000252139">
    <property type="component" value="Unassembled WGS sequence"/>
</dbReference>
<feature type="compositionally biased region" description="Polar residues" evidence="2">
    <location>
        <begin position="161"/>
        <end position="183"/>
    </location>
</feature>
<sequence length="708" mass="81129">RSYFDNYRGEIMGHVMLAFSTVVLETVLSHAIDKETLENEIQNLSDEVIKKTQNINILKKEWREEGLKIIDELDNALPKPLDSKKCEELKIRLEKSLNYIQKTKLSKSKTANSLGKKLAQMIISPQDPDSLFILPKLPQLLLLKRSTIRSPLPETPKRETYPNSSTPIRTISQSGSPIYTRSPITPIKRETYLSSGTPVREHNNSSLHSHSPISSPKREALSNNNSPIKTISRNDSHLHARSPISSPQREAYRNNNTPVRRISHNDLPLQIRSPISSPQREAYPSNSTPVRTLFQSKSPVYIRSPLASPARHPYSNTPIRNAYYTSGIPKKEASSIHTPTRAHIYSNLSIHEQSPTKSPRRSSYSNNDGPIRARSRSNTPIRTHPYSSTPIRKQSEPSFVQEMQQIYEDIERSDHKLKKSNNETGQETMKQSFENNEQDDQGSSLLYDLESVAYLNNEEPPSAFMYDGMNTPPPRPYASPRRQMGIFPQDDILFDLNLLTPLRNNNESASRWRTPNRSVYNISTSTASKMRTHMSVSSRDSVDYRSDVESINHPSIDRDFDGLLSFQELTKSRIVYDNKISDRRSTQSEPILKGTILTEEELARHNSLYEESFFTNEEEEEGKMLLQRVEERCELLKQEFETRMKNLEEQITKTEQGFSQSRCDIEELQSLEREYINQGIQTDLKCDDVQKLEVRCDLLNCDIGTNAV</sequence>
<organism evidence="3 4">
    <name type="scientific">Rhizopus azygosporus</name>
    <name type="common">Rhizopus microsporus var. azygosporus</name>
    <dbReference type="NCBI Taxonomy" id="86630"/>
    <lineage>
        <taxon>Eukaryota</taxon>
        <taxon>Fungi</taxon>
        <taxon>Fungi incertae sedis</taxon>
        <taxon>Mucoromycota</taxon>
        <taxon>Mucoromycotina</taxon>
        <taxon>Mucoromycetes</taxon>
        <taxon>Mucorales</taxon>
        <taxon>Mucorineae</taxon>
        <taxon>Rhizopodaceae</taxon>
        <taxon>Rhizopus</taxon>
    </lineage>
</organism>
<feature type="compositionally biased region" description="Polar residues" evidence="2">
    <location>
        <begin position="221"/>
        <end position="231"/>
    </location>
</feature>
<evidence type="ECO:0000256" key="1">
    <source>
        <dbReference type="SAM" id="Coils"/>
    </source>
</evidence>
<dbReference type="EMBL" id="PJQL01000709">
    <property type="protein sequence ID" value="RCH93350.1"/>
    <property type="molecule type" value="Genomic_DNA"/>
</dbReference>
<evidence type="ECO:0000313" key="4">
    <source>
        <dbReference type="Proteomes" id="UP000252139"/>
    </source>
</evidence>
<feature type="compositionally biased region" description="Polar residues" evidence="2">
    <location>
        <begin position="376"/>
        <end position="397"/>
    </location>
</feature>
<dbReference type="AlphaFoldDB" id="A0A367JTS6"/>
<name>A0A367JTS6_RHIAZ</name>
<feature type="compositionally biased region" description="Polar residues" evidence="2">
    <location>
        <begin position="243"/>
        <end position="258"/>
    </location>
</feature>
<feature type="region of interest" description="Disordered" evidence="2">
    <location>
        <begin position="411"/>
        <end position="440"/>
    </location>
</feature>
<protein>
    <submittedName>
        <fullName evidence="3">Uncharacterized protein</fullName>
    </submittedName>
</protein>
<evidence type="ECO:0000313" key="3">
    <source>
        <dbReference type="EMBL" id="RCH93350.1"/>
    </source>
</evidence>
<keyword evidence="4" id="KW-1185">Reference proteome</keyword>
<keyword evidence="1" id="KW-0175">Coiled coil</keyword>